<evidence type="ECO:0000256" key="1">
    <source>
        <dbReference type="SAM" id="MobiDB-lite"/>
    </source>
</evidence>
<organism evidence="2 3">
    <name type="scientific">Marasmiellus scandens</name>
    <dbReference type="NCBI Taxonomy" id="2682957"/>
    <lineage>
        <taxon>Eukaryota</taxon>
        <taxon>Fungi</taxon>
        <taxon>Dikarya</taxon>
        <taxon>Basidiomycota</taxon>
        <taxon>Agaricomycotina</taxon>
        <taxon>Agaricomycetes</taxon>
        <taxon>Agaricomycetidae</taxon>
        <taxon>Agaricales</taxon>
        <taxon>Marasmiineae</taxon>
        <taxon>Omphalotaceae</taxon>
        <taxon>Marasmiellus</taxon>
    </lineage>
</organism>
<feature type="compositionally biased region" description="Low complexity" evidence="1">
    <location>
        <begin position="179"/>
        <end position="195"/>
    </location>
</feature>
<feature type="compositionally biased region" description="Low complexity" evidence="1">
    <location>
        <begin position="114"/>
        <end position="130"/>
    </location>
</feature>
<feature type="compositionally biased region" description="Pro residues" evidence="1">
    <location>
        <begin position="65"/>
        <end position="82"/>
    </location>
</feature>
<dbReference type="Proteomes" id="UP001498398">
    <property type="component" value="Unassembled WGS sequence"/>
</dbReference>
<gene>
    <name evidence="2" type="ORF">VKT23_016672</name>
</gene>
<dbReference type="EMBL" id="JBANRG010000064">
    <property type="protein sequence ID" value="KAK7441191.1"/>
    <property type="molecule type" value="Genomic_DNA"/>
</dbReference>
<feature type="compositionally biased region" description="Pro residues" evidence="1">
    <location>
        <begin position="102"/>
        <end position="113"/>
    </location>
</feature>
<evidence type="ECO:0000313" key="3">
    <source>
        <dbReference type="Proteomes" id="UP001498398"/>
    </source>
</evidence>
<keyword evidence="3" id="KW-1185">Reference proteome</keyword>
<accession>A0ABR1IUB4</accession>
<feature type="compositionally biased region" description="Low complexity" evidence="1">
    <location>
        <begin position="148"/>
        <end position="167"/>
    </location>
</feature>
<protein>
    <submittedName>
        <fullName evidence="2">Uncharacterized protein</fullName>
    </submittedName>
</protein>
<evidence type="ECO:0000313" key="2">
    <source>
        <dbReference type="EMBL" id="KAK7441191.1"/>
    </source>
</evidence>
<sequence>MAQACFGWKYPNRVLFLTEFGVWSFPPPYYLHAHHENEIATIKNRIAHQNHSEGSKTGDPLRNITPPPPPPHATPIARPSPTPLSRVQDSRSRHVSQAAGQPPSPSRPPPPVAEDPTATPTPAVARPAADLRAPRVPDTLSAPAITLPSRPAPTTAAAETAAGRTSAVPPLPPQPRVEASPPAIIPPTSALSPTLPCGPPPPTTPGALFPVQNS</sequence>
<reference evidence="2 3" key="1">
    <citation type="submission" date="2024-01" db="EMBL/GenBank/DDBJ databases">
        <title>A draft genome for the cacao thread blight pathogen Marasmiellus scandens.</title>
        <authorList>
            <person name="Baruah I.K."/>
            <person name="Leung J."/>
            <person name="Bukari Y."/>
            <person name="Amoako-Attah I."/>
            <person name="Meinhardt L.W."/>
            <person name="Bailey B.A."/>
            <person name="Cohen S.P."/>
        </authorList>
    </citation>
    <scope>NUCLEOTIDE SEQUENCE [LARGE SCALE GENOMIC DNA]</scope>
    <source>
        <strain evidence="2 3">GH-19</strain>
    </source>
</reference>
<name>A0ABR1IUB4_9AGAR</name>
<feature type="region of interest" description="Disordered" evidence="1">
    <location>
        <begin position="49"/>
        <end position="214"/>
    </location>
</feature>
<proteinExistence type="predicted"/>
<comment type="caution">
    <text evidence="2">The sequence shown here is derived from an EMBL/GenBank/DDBJ whole genome shotgun (WGS) entry which is preliminary data.</text>
</comment>